<feature type="region of interest" description="Disordered" evidence="1">
    <location>
        <begin position="26"/>
        <end position="51"/>
    </location>
</feature>
<proteinExistence type="predicted"/>
<evidence type="ECO:0000256" key="1">
    <source>
        <dbReference type="SAM" id="MobiDB-lite"/>
    </source>
</evidence>
<sequence>LLAVVRWRELRSVIIWSHGGWIPLGQQKKETRAANQPHNKRKQPHLASHPGGVILPDMSITILINHILIKPS</sequence>
<dbReference type="AlphaFoldDB" id="A0A7I4YJ44"/>
<reference evidence="3" key="1">
    <citation type="submission" date="2020-12" db="UniProtKB">
        <authorList>
            <consortium name="WormBaseParasite"/>
        </authorList>
    </citation>
    <scope>IDENTIFICATION</scope>
    <source>
        <strain evidence="3">MHco3</strain>
    </source>
</reference>
<evidence type="ECO:0000313" key="3">
    <source>
        <dbReference type="WBParaSite" id="HCON_00103310-00001"/>
    </source>
</evidence>
<dbReference type="Proteomes" id="UP000025227">
    <property type="component" value="Unplaced"/>
</dbReference>
<keyword evidence="2" id="KW-1185">Reference proteome</keyword>
<accession>A0A7I4YJ44</accession>
<evidence type="ECO:0000313" key="2">
    <source>
        <dbReference type="Proteomes" id="UP000025227"/>
    </source>
</evidence>
<name>A0A7I4YJ44_HAECO</name>
<organism evidence="2 3">
    <name type="scientific">Haemonchus contortus</name>
    <name type="common">Barber pole worm</name>
    <dbReference type="NCBI Taxonomy" id="6289"/>
    <lineage>
        <taxon>Eukaryota</taxon>
        <taxon>Metazoa</taxon>
        <taxon>Ecdysozoa</taxon>
        <taxon>Nematoda</taxon>
        <taxon>Chromadorea</taxon>
        <taxon>Rhabditida</taxon>
        <taxon>Rhabditina</taxon>
        <taxon>Rhabditomorpha</taxon>
        <taxon>Strongyloidea</taxon>
        <taxon>Trichostrongylidae</taxon>
        <taxon>Haemonchus</taxon>
    </lineage>
</organism>
<protein>
    <submittedName>
        <fullName evidence="3">Envelope glycoprotein</fullName>
    </submittedName>
</protein>
<dbReference type="WBParaSite" id="HCON_00103310-00001">
    <property type="protein sequence ID" value="HCON_00103310-00001"/>
    <property type="gene ID" value="HCON_00103310"/>
</dbReference>